<dbReference type="InterPro" id="IPR020845">
    <property type="entry name" value="AMP-binding_CS"/>
</dbReference>
<dbReference type="Proteomes" id="UP000053789">
    <property type="component" value="Unassembled WGS sequence"/>
</dbReference>
<dbReference type="PANTHER" id="PTHR24096">
    <property type="entry name" value="LONG-CHAIN-FATTY-ACID--COA LIGASE"/>
    <property type="match status" value="1"/>
</dbReference>
<evidence type="ECO:0000313" key="5">
    <source>
        <dbReference type="EMBL" id="KIW87279.1"/>
    </source>
</evidence>
<comment type="similarity">
    <text evidence="1">Belongs to the ATP-dependent AMP-binding enzyme family.</text>
</comment>
<evidence type="ECO:0000256" key="2">
    <source>
        <dbReference type="ARBA" id="ARBA00022598"/>
    </source>
</evidence>
<gene>
    <name evidence="5" type="ORF">Z519_12182</name>
</gene>
<proteinExistence type="inferred from homology"/>
<evidence type="ECO:0000259" key="4">
    <source>
        <dbReference type="Pfam" id="PF13193"/>
    </source>
</evidence>
<dbReference type="PANTHER" id="PTHR24096:SF149">
    <property type="entry name" value="AMP-BINDING DOMAIN-CONTAINING PROTEIN-RELATED"/>
    <property type="match status" value="1"/>
</dbReference>
<evidence type="ECO:0000256" key="1">
    <source>
        <dbReference type="ARBA" id="ARBA00006432"/>
    </source>
</evidence>
<dbReference type="InterPro" id="IPR000873">
    <property type="entry name" value="AMP-dep_synth/lig_dom"/>
</dbReference>
<dbReference type="SUPFAM" id="SSF56801">
    <property type="entry name" value="Acetyl-CoA synthetase-like"/>
    <property type="match status" value="1"/>
</dbReference>
<evidence type="ECO:0008006" key="7">
    <source>
        <dbReference type="Google" id="ProtNLM"/>
    </source>
</evidence>
<evidence type="ECO:0000313" key="6">
    <source>
        <dbReference type="Proteomes" id="UP000053789"/>
    </source>
</evidence>
<dbReference type="Pfam" id="PF13193">
    <property type="entry name" value="AMP-binding_C"/>
    <property type="match status" value="1"/>
</dbReference>
<dbReference type="GO" id="GO:0016405">
    <property type="term" value="F:CoA-ligase activity"/>
    <property type="evidence" value="ECO:0007669"/>
    <property type="project" value="TreeGrafter"/>
</dbReference>
<organism evidence="5 6">
    <name type="scientific">Cladophialophora bantiana (strain ATCC 10958 / CBS 173.52 / CDC B-1940 / NIH 8579)</name>
    <name type="common">Xylohypha bantiana</name>
    <dbReference type="NCBI Taxonomy" id="1442370"/>
    <lineage>
        <taxon>Eukaryota</taxon>
        <taxon>Fungi</taxon>
        <taxon>Dikarya</taxon>
        <taxon>Ascomycota</taxon>
        <taxon>Pezizomycotina</taxon>
        <taxon>Eurotiomycetes</taxon>
        <taxon>Chaetothyriomycetidae</taxon>
        <taxon>Chaetothyriales</taxon>
        <taxon>Herpotrichiellaceae</taxon>
        <taxon>Cladophialophora</taxon>
    </lineage>
</organism>
<dbReference type="InterPro" id="IPR045851">
    <property type="entry name" value="AMP-bd_C_sf"/>
</dbReference>
<sequence>MAIAKSPFPRLNIPEKDIFSFLFQREDRPFPEQHPIFQDADTDKIYTYADIKRMALDFGAGLKARFDWKKGDVITLFAANDIDSPGVILGTLWAGGVVTPANAGYTARELAYQLKDSGARVVATQYHCLQTAREACKTVGISEDCIVLLGQQRDPTGRVQHYTSIRNTSGATRYRRNKILPKTDIAFLVYSSGTTGKPKGVRLSHYNLISNVCQLQPGEQYNLTWDGSRTTADIPLPRAGAGGDKILACLPFFHIYGLTTTIHNPLYTGTTTIVLSKFEIEKWCSLVQKHSITFSYIVPPIVLLLCKHPAVSSYDLSSIRMTNSGAAPLSREMVESCFKRTGIRVKQGYGLSETSPTAFNQPWDDWNVTIGSVGQVLSNMEAKICVPVDLSSDECASSSASSDHHQDAAPLPFGTIGELHVRGPNIFMGYHNMPDATAGCLSPTGWFRTGDVGFLDPKGNLFITDRVKELIKYKGFQVAPAELESYLQEHPFVEDCGVVGVPSTALGTEVPRAYIVPKGRLTSLAAGGADRERAQAQAIVTWLNGRVANHKKLRGGVKFVAEIPKNASGKILRRIMKEWVRDEVINEPCSSVGAPRSKI</sequence>
<dbReference type="RefSeq" id="XP_016613948.1">
    <property type="nucleotide sequence ID" value="XM_016769889.1"/>
</dbReference>
<protein>
    <recommendedName>
        <fullName evidence="7">Phenylacetyl-CoA ligase</fullName>
    </recommendedName>
</protein>
<evidence type="ECO:0000259" key="3">
    <source>
        <dbReference type="Pfam" id="PF00501"/>
    </source>
</evidence>
<dbReference type="EMBL" id="KN847005">
    <property type="protein sequence ID" value="KIW87279.1"/>
    <property type="molecule type" value="Genomic_DNA"/>
</dbReference>
<dbReference type="InterPro" id="IPR025110">
    <property type="entry name" value="AMP-bd_C"/>
</dbReference>
<name>A0A0D2HSC0_CLAB1</name>
<dbReference type="GeneID" id="27705110"/>
<keyword evidence="6" id="KW-1185">Reference proteome</keyword>
<dbReference type="Pfam" id="PF00501">
    <property type="entry name" value="AMP-binding"/>
    <property type="match status" value="1"/>
</dbReference>
<dbReference type="Gene3D" id="3.30.300.30">
    <property type="match status" value="1"/>
</dbReference>
<dbReference type="HOGENOM" id="CLU_000022_59_2_1"/>
<dbReference type="CDD" id="cd05911">
    <property type="entry name" value="Firefly_Luc_like"/>
    <property type="match status" value="1"/>
</dbReference>
<dbReference type="Gene3D" id="3.40.50.12780">
    <property type="entry name" value="N-terminal domain of ligase-like"/>
    <property type="match status" value="1"/>
</dbReference>
<dbReference type="PROSITE" id="PS00455">
    <property type="entry name" value="AMP_BINDING"/>
    <property type="match status" value="1"/>
</dbReference>
<accession>A0A0D2HSC0</accession>
<dbReference type="InterPro" id="IPR042099">
    <property type="entry name" value="ANL_N_sf"/>
</dbReference>
<dbReference type="OrthoDB" id="6509636at2759"/>
<keyword evidence="2" id="KW-0436">Ligase</keyword>
<reference evidence="5" key="1">
    <citation type="submission" date="2015-01" db="EMBL/GenBank/DDBJ databases">
        <title>The Genome Sequence of Cladophialophora bantiana CBS 173.52.</title>
        <authorList>
            <consortium name="The Broad Institute Genomics Platform"/>
            <person name="Cuomo C."/>
            <person name="de Hoog S."/>
            <person name="Gorbushina A."/>
            <person name="Stielow B."/>
            <person name="Teixiera M."/>
            <person name="Abouelleil A."/>
            <person name="Chapman S.B."/>
            <person name="Priest M."/>
            <person name="Young S.K."/>
            <person name="Wortman J."/>
            <person name="Nusbaum C."/>
            <person name="Birren B."/>
        </authorList>
    </citation>
    <scope>NUCLEOTIDE SEQUENCE [LARGE SCALE GENOMIC DNA]</scope>
    <source>
        <strain evidence="5">CBS 173.52</strain>
    </source>
</reference>
<feature type="domain" description="AMP-binding enzyme C-terminal" evidence="4">
    <location>
        <begin position="482"/>
        <end position="570"/>
    </location>
</feature>
<feature type="domain" description="AMP-dependent synthetase/ligase" evidence="3">
    <location>
        <begin position="28"/>
        <end position="431"/>
    </location>
</feature>
<dbReference type="VEuPathDB" id="FungiDB:Z519_12182"/>
<dbReference type="AlphaFoldDB" id="A0A0D2HSC0"/>